<feature type="modified residue" description="4-aspartylphosphate" evidence="4">
    <location>
        <position position="580"/>
    </location>
</feature>
<dbReference type="CDD" id="cd00082">
    <property type="entry name" value="HisKA"/>
    <property type="match status" value="1"/>
</dbReference>
<organism evidence="10 11">
    <name type="scientific">Caulobacter rhizosphaerae</name>
    <dbReference type="NCBI Taxonomy" id="2010972"/>
    <lineage>
        <taxon>Bacteria</taxon>
        <taxon>Pseudomonadati</taxon>
        <taxon>Pseudomonadota</taxon>
        <taxon>Alphaproteobacteria</taxon>
        <taxon>Caulobacterales</taxon>
        <taxon>Caulobacteraceae</taxon>
        <taxon>Caulobacter</taxon>
    </lineage>
</organism>
<dbReference type="InterPro" id="IPR001789">
    <property type="entry name" value="Sig_transdc_resp-reg_receiver"/>
</dbReference>
<dbReference type="SMART" id="SM00388">
    <property type="entry name" value="HisKA"/>
    <property type="match status" value="1"/>
</dbReference>
<dbReference type="InterPro" id="IPR001610">
    <property type="entry name" value="PAC"/>
</dbReference>
<dbReference type="Pfam" id="PF13426">
    <property type="entry name" value="PAS_9"/>
    <property type="match status" value="2"/>
</dbReference>
<dbReference type="InterPro" id="IPR005467">
    <property type="entry name" value="His_kinase_dom"/>
</dbReference>
<evidence type="ECO:0000256" key="2">
    <source>
        <dbReference type="ARBA" id="ARBA00012438"/>
    </source>
</evidence>
<dbReference type="Gene3D" id="3.30.450.20">
    <property type="entry name" value="PAS domain"/>
    <property type="match status" value="2"/>
</dbReference>
<dbReference type="InterPro" id="IPR035965">
    <property type="entry name" value="PAS-like_dom_sf"/>
</dbReference>
<dbReference type="CDD" id="cd00130">
    <property type="entry name" value="PAS"/>
    <property type="match status" value="2"/>
</dbReference>
<dbReference type="PANTHER" id="PTHR43065:SF49">
    <property type="entry name" value="HISTIDINE KINASE"/>
    <property type="match status" value="1"/>
</dbReference>
<dbReference type="SUPFAM" id="SSF52172">
    <property type="entry name" value="CheY-like"/>
    <property type="match status" value="1"/>
</dbReference>
<dbReference type="SUPFAM" id="SSF55785">
    <property type="entry name" value="PYP-like sensor domain (PAS domain)"/>
    <property type="match status" value="2"/>
</dbReference>
<feature type="domain" description="PAS" evidence="8">
    <location>
        <begin position="138"/>
        <end position="211"/>
    </location>
</feature>
<dbReference type="InterPro" id="IPR036890">
    <property type="entry name" value="HATPase_C_sf"/>
</dbReference>
<dbReference type="NCBIfam" id="TIGR00229">
    <property type="entry name" value="sensory_box"/>
    <property type="match status" value="2"/>
</dbReference>
<evidence type="ECO:0000256" key="5">
    <source>
        <dbReference type="SAM" id="Coils"/>
    </source>
</evidence>
<evidence type="ECO:0000313" key="10">
    <source>
        <dbReference type="EMBL" id="MDR6532515.1"/>
    </source>
</evidence>
<evidence type="ECO:0000256" key="4">
    <source>
        <dbReference type="PROSITE-ProRule" id="PRU00169"/>
    </source>
</evidence>
<dbReference type="Gene3D" id="3.40.50.2300">
    <property type="match status" value="1"/>
</dbReference>
<keyword evidence="11" id="KW-1185">Reference proteome</keyword>
<keyword evidence="5" id="KW-0175">Coiled coil</keyword>
<dbReference type="SUPFAM" id="SSF47384">
    <property type="entry name" value="Homodimeric domain of signal transducing histidine kinase"/>
    <property type="match status" value="1"/>
</dbReference>
<evidence type="ECO:0000256" key="1">
    <source>
        <dbReference type="ARBA" id="ARBA00000085"/>
    </source>
</evidence>
<name>A0ABU1N348_9CAUL</name>
<dbReference type="Gene3D" id="3.30.565.10">
    <property type="entry name" value="Histidine kinase-like ATPase, C-terminal domain"/>
    <property type="match status" value="1"/>
</dbReference>
<comment type="caution">
    <text evidence="10">The sequence shown here is derived from an EMBL/GenBank/DDBJ whole genome shotgun (WGS) entry which is preliminary data.</text>
</comment>
<dbReference type="EMBL" id="JAVDRL010000009">
    <property type="protein sequence ID" value="MDR6532515.1"/>
    <property type="molecule type" value="Genomic_DNA"/>
</dbReference>
<evidence type="ECO:0000256" key="3">
    <source>
        <dbReference type="ARBA" id="ARBA00022553"/>
    </source>
</evidence>
<feature type="domain" description="Response regulatory" evidence="7">
    <location>
        <begin position="529"/>
        <end position="642"/>
    </location>
</feature>
<dbReference type="EC" id="2.7.13.3" evidence="2"/>
<evidence type="ECO:0000259" key="8">
    <source>
        <dbReference type="PROSITE" id="PS50112"/>
    </source>
</evidence>
<dbReference type="Pfam" id="PF00512">
    <property type="entry name" value="HisKA"/>
    <property type="match status" value="1"/>
</dbReference>
<accession>A0ABU1N348</accession>
<feature type="domain" description="PAC" evidence="9">
    <location>
        <begin position="213"/>
        <end position="265"/>
    </location>
</feature>
<feature type="domain" description="PAC" evidence="9">
    <location>
        <begin position="86"/>
        <end position="137"/>
    </location>
</feature>
<protein>
    <recommendedName>
        <fullName evidence="2">histidine kinase</fullName>
        <ecNumber evidence="2">2.7.13.3</ecNumber>
    </recommendedName>
</protein>
<dbReference type="InterPro" id="IPR003594">
    <property type="entry name" value="HATPase_dom"/>
</dbReference>
<dbReference type="InterPro" id="IPR003661">
    <property type="entry name" value="HisK_dim/P_dom"/>
</dbReference>
<dbReference type="Gene3D" id="1.10.287.130">
    <property type="match status" value="1"/>
</dbReference>
<dbReference type="SMART" id="SM00448">
    <property type="entry name" value="REC"/>
    <property type="match status" value="1"/>
</dbReference>
<evidence type="ECO:0000259" key="7">
    <source>
        <dbReference type="PROSITE" id="PS50110"/>
    </source>
</evidence>
<evidence type="ECO:0000259" key="6">
    <source>
        <dbReference type="PROSITE" id="PS50109"/>
    </source>
</evidence>
<dbReference type="PROSITE" id="PS50110">
    <property type="entry name" value="RESPONSE_REGULATORY"/>
    <property type="match status" value="1"/>
</dbReference>
<dbReference type="PROSITE" id="PS50113">
    <property type="entry name" value="PAC"/>
    <property type="match status" value="2"/>
</dbReference>
<dbReference type="InterPro" id="IPR000700">
    <property type="entry name" value="PAS-assoc_C"/>
</dbReference>
<dbReference type="InterPro" id="IPR011006">
    <property type="entry name" value="CheY-like_superfamily"/>
</dbReference>
<dbReference type="Pfam" id="PF00072">
    <property type="entry name" value="Response_reg"/>
    <property type="match status" value="1"/>
</dbReference>
<dbReference type="Proteomes" id="UP001262754">
    <property type="component" value="Unassembled WGS sequence"/>
</dbReference>
<dbReference type="SMART" id="SM00091">
    <property type="entry name" value="PAS"/>
    <property type="match status" value="2"/>
</dbReference>
<dbReference type="InterPro" id="IPR036097">
    <property type="entry name" value="HisK_dim/P_sf"/>
</dbReference>
<comment type="catalytic activity">
    <reaction evidence="1">
        <text>ATP + protein L-histidine = ADP + protein N-phospho-L-histidine.</text>
        <dbReference type="EC" id="2.7.13.3"/>
    </reaction>
</comment>
<evidence type="ECO:0000259" key="9">
    <source>
        <dbReference type="PROSITE" id="PS50113"/>
    </source>
</evidence>
<dbReference type="InterPro" id="IPR000014">
    <property type="entry name" value="PAS"/>
</dbReference>
<dbReference type="PRINTS" id="PR00344">
    <property type="entry name" value="BCTRLSENSOR"/>
</dbReference>
<evidence type="ECO:0000313" key="11">
    <source>
        <dbReference type="Proteomes" id="UP001262754"/>
    </source>
</evidence>
<dbReference type="SUPFAM" id="SSF55874">
    <property type="entry name" value="ATPase domain of HSP90 chaperone/DNA topoisomerase II/histidine kinase"/>
    <property type="match status" value="1"/>
</dbReference>
<feature type="domain" description="PAS" evidence="8">
    <location>
        <begin position="27"/>
        <end position="84"/>
    </location>
</feature>
<dbReference type="InterPro" id="IPR004358">
    <property type="entry name" value="Sig_transdc_His_kin-like_C"/>
</dbReference>
<gene>
    <name evidence="10" type="ORF">J2800_003273</name>
</gene>
<dbReference type="SMART" id="SM00387">
    <property type="entry name" value="HATPase_c"/>
    <property type="match status" value="1"/>
</dbReference>
<sequence>MLSRRLTDLAQADRFQLLVSAVKDYAIYLLDSEGRVATWNIGAQLFKGYTADEIVGRHFSTFYTDEDRAAGLPERALHTAATNGRFESEGWRVRKDGTRFWTHVVIDPVIEDGEVIGYAKITRDVSEQRAADRALYESEQRFRLLVQGVKDYAIYMLDPEGNITNWNAGAEAIKGYAADEIIGRHFSLFYTPEDREAGAPARALATALREGKFSGEAQRVRKDGERFWASVLIDPIHDETGKLLGFAKVTRDISEKRRAEEELERSREALVQAQKMEAIGRLTGGVAHDFNNLLTVIRASADFLRRPNVPEEKRTRYVEAIAETAERAATLTGQLLAFARRQPLQPEVFDVCTRLRGLHRIIGSMIGSSVTIQNDLPETEHLVEADPTQFDTAILNMVINARDAMPRGGTIRIGARIVGGVPAVRGHAAASGAFVAVDISDDGTGMSPETLQKIFEPFFTTKPVDKGTGLGLSQVYGFAKQSRGEIDVASQLDVGTTFTLYLPSAAGQVTTVPASAAQLADVSNIPRRRVLLVEDNEGVGKFAAGLLKELGQAVTWVGDGQAALKALNNDAEGFDLVFTDVVMPGINGLELAQLIQQQRPGLQIVLTSGYSHVIAEQGAQGFPLVRKPYSIDGLLAILASGRDESQSSAKRQAAER</sequence>
<proteinExistence type="predicted"/>
<feature type="coiled-coil region" evidence="5">
    <location>
        <begin position="249"/>
        <end position="276"/>
    </location>
</feature>
<keyword evidence="3 4" id="KW-0597">Phosphoprotein</keyword>
<dbReference type="PROSITE" id="PS50109">
    <property type="entry name" value="HIS_KIN"/>
    <property type="match status" value="1"/>
</dbReference>
<feature type="domain" description="Histidine kinase" evidence="6">
    <location>
        <begin position="285"/>
        <end position="506"/>
    </location>
</feature>
<dbReference type="PANTHER" id="PTHR43065">
    <property type="entry name" value="SENSOR HISTIDINE KINASE"/>
    <property type="match status" value="1"/>
</dbReference>
<dbReference type="SMART" id="SM00086">
    <property type="entry name" value="PAC"/>
    <property type="match status" value="2"/>
</dbReference>
<dbReference type="PROSITE" id="PS50112">
    <property type="entry name" value="PAS"/>
    <property type="match status" value="2"/>
</dbReference>
<dbReference type="RefSeq" id="WP_310033038.1">
    <property type="nucleotide sequence ID" value="NZ_JAVDRL010000009.1"/>
</dbReference>
<reference evidence="10 11" key="1">
    <citation type="submission" date="2023-07" db="EMBL/GenBank/DDBJ databases">
        <title>Sorghum-associated microbial communities from plants grown in Nebraska, USA.</title>
        <authorList>
            <person name="Schachtman D."/>
        </authorList>
    </citation>
    <scope>NUCLEOTIDE SEQUENCE [LARGE SCALE GENOMIC DNA]</scope>
    <source>
        <strain evidence="10 11">DS2154</strain>
    </source>
</reference>
<dbReference type="Pfam" id="PF02518">
    <property type="entry name" value="HATPase_c"/>
    <property type="match status" value="1"/>
</dbReference>